<organism evidence="4 6">
    <name type="scientific">Halobacterium salinarum (strain ATCC 33171 / DSM 3754 / JCM 8978 / NBRC 102687 / NCIMB 764 / 91-R6)</name>
    <dbReference type="NCBI Taxonomy" id="2597657"/>
    <lineage>
        <taxon>Archaea</taxon>
        <taxon>Methanobacteriati</taxon>
        <taxon>Methanobacteriota</taxon>
        <taxon>Stenosarchaea group</taxon>
        <taxon>Halobacteria</taxon>
        <taxon>Halobacteriales</taxon>
        <taxon>Halobacteriaceae</taxon>
        <taxon>Halobacterium</taxon>
    </lineage>
</organism>
<dbReference type="Gene3D" id="3.30.750.70">
    <property type="entry name" value="4-hydroxybutyrate coenzyme like domains"/>
    <property type="match status" value="1"/>
</dbReference>
<reference evidence="5 7" key="2">
    <citation type="submission" date="2019-07" db="EMBL/GenBank/DDBJ databases">
        <title>Genomic Encyclopedia of Archaeal and Bacterial Type Strains, Phase II (KMG-II): from individual species to whole genera.</title>
        <authorList>
            <person name="Goeker M."/>
        </authorList>
    </citation>
    <scope>NUCLEOTIDE SEQUENCE [LARGE SCALE GENOMIC DNA]</scope>
    <source>
        <strain evidence="5 7">DSM 3754</strain>
    </source>
</reference>
<dbReference type="Proteomes" id="UP000296216">
    <property type="component" value="Chromosome"/>
</dbReference>
<dbReference type="InterPro" id="IPR003702">
    <property type="entry name" value="ActCoA_hydro_N"/>
</dbReference>
<dbReference type="EMBL" id="CP038631">
    <property type="protein sequence ID" value="QCC45898.1"/>
    <property type="molecule type" value="Genomic_DNA"/>
</dbReference>
<evidence type="ECO:0000313" key="5">
    <source>
        <dbReference type="EMBL" id="TYO82156.1"/>
    </source>
</evidence>
<dbReference type="PANTHER" id="PTHR43609">
    <property type="entry name" value="ACETYL-COA HYDROLASE"/>
    <property type="match status" value="1"/>
</dbReference>
<feature type="domain" description="Acetyl-CoA hydrolase/transferase N-terminal" evidence="2">
    <location>
        <begin position="25"/>
        <end position="219"/>
    </location>
</feature>
<comment type="similarity">
    <text evidence="1">Belongs to the acetyl-CoA hydrolase/transferase family.</text>
</comment>
<dbReference type="Proteomes" id="UP000323075">
    <property type="component" value="Unassembled WGS sequence"/>
</dbReference>
<dbReference type="InterPro" id="IPR037171">
    <property type="entry name" value="NagB/RpiA_transferase-like"/>
</dbReference>
<dbReference type="GO" id="GO:0006083">
    <property type="term" value="P:acetate metabolic process"/>
    <property type="evidence" value="ECO:0007669"/>
    <property type="project" value="InterPro"/>
</dbReference>
<feature type="domain" description="Acetyl-CoA hydrolase/transferase C-terminal" evidence="3">
    <location>
        <begin position="323"/>
        <end position="468"/>
    </location>
</feature>
<reference evidence="4" key="3">
    <citation type="journal article" name="MicrobiologyOpen">
        <title>Whole-genome comparison between the type strain of Halobacterium salinarum (DSM 3754(T)) and the laboratory strains R1 and NRC-1.</title>
        <authorList>
            <person name="Pfeiffer F."/>
            <person name="Losensky G."/>
            <person name="Marchfelder A."/>
            <person name="Habermann B."/>
            <person name="Dyall-Smith M."/>
        </authorList>
    </citation>
    <scope>NUCLEOTIDE SEQUENCE</scope>
    <source>
        <strain evidence="4">91-R6</strain>
    </source>
</reference>
<dbReference type="PANTHER" id="PTHR43609:SF1">
    <property type="entry name" value="ACETYL-COA HYDROLASE"/>
    <property type="match status" value="1"/>
</dbReference>
<evidence type="ECO:0000259" key="3">
    <source>
        <dbReference type="Pfam" id="PF13336"/>
    </source>
</evidence>
<dbReference type="RefSeq" id="WP_136361602.1">
    <property type="nucleotide sequence ID" value="NZ_VRYN01000001.1"/>
</dbReference>
<evidence type="ECO:0000259" key="2">
    <source>
        <dbReference type="Pfam" id="PF02550"/>
    </source>
</evidence>
<dbReference type="GO" id="GO:0003986">
    <property type="term" value="F:acetyl-CoA hydrolase activity"/>
    <property type="evidence" value="ECO:0007669"/>
    <property type="project" value="TreeGrafter"/>
</dbReference>
<dbReference type="GO" id="GO:0008775">
    <property type="term" value="F:acetate CoA-transferase activity"/>
    <property type="evidence" value="ECO:0007669"/>
    <property type="project" value="InterPro"/>
</dbReference>
<name>A0A4D6GYM6_HALS9</name>
<dbReference type="InterPro" id="IPR046433">
    <property type="entry name" value="ActCoA_hydro"/>
</dbReference>
<dbReference type="Gene3D" id="3.40.1080.10">
    <property type="entry name" value="Glutaconate Coenzyme A-transferase"/>
    <property type="match status" value="1"/>
</dbReference>
<keyword evidence="4" id="KW-0808">Transferase</keyword>
<dbReference type="InterPro" id="IPR026888">
    <property type="entry name" value="AcetylCoA_hyd_C"/>
</dbReference>
<evidence type="ECO:0000256" key="1">
    <source>
        <dbReference type="ARBA" id="ARBA00009632"/>
    </source>
</evidence>
<proteinExistence type="inferred from homology"/>
<dbReference type="Gene3D" id="3.40.1080.20">
    <property type="entry name" value="Acetyl-CoA hydrolase/transferase C-terminal domain"/>
    <property type="match status" value="1"/>
</dbReference>
<accession>A0A4D6GYM6</accession>
<dbReference type="SUPFAM" id="SSF100950">
    <property type="entry name" value="NagB/RpiA/CoA transferase-like"/>
    <property type="match status" value="2"/>
</dbReference>
<evidence type="ECO:0000313" key="4">
    <source>
        <dbReference type="EMBL" id="QCC45898.1"/>
    </source>
</evidence>
<protein>
    <submittedName>
        <fullName evidence="4">Putative succinyl-CoA transferase</fullName>
        <ecNumber evidence="4">2.8.3.-</ecNumber>
    </submittedName>
    <submittedName>
        <fullName evidence="5">Succinyl-CoA:acetate CoA-transferase</fullName>
    </submittedName>
</protein>
<dbReference type="AlphaFoldDB" id="A0A4D6GYM6"/>
<dbReference type="EMBL" id="VRYN01000001">
    <property type="protein sequence ID" value="TYO82156.1"/>
    <property type="molecule type" value="Genomic_DNA"/>
</dbReference>
<gene>
    <name evidence="4" type="primary">cat</name>
    <name evidence="5" type="ORF">APQ99_00674</name>
    <name evidence="4" type="ORF">HBSAL_11280</name>
</gene>
<sequence length="491" mass="50910">MTAPRTAGVAGRVNGDCPVKDATTVAAGIADDATLAVSGFGSVGDPKAVPRALAAAARDGRDLALTVVSGGSVGDPLDTDLVAAGGVARRYPYQATTAARTAANDRELAFADRGIAGLSDEVRFGRLVDPDVAVVEAVAVGPGWLIPSTSVGQTPAYVRAADEVVVEVNDAQPMGLSAFHDVVVRDPPPDRGPLAVSAPGERVGESAVRFDPEKLRAVVRTDRRDDPYEFRDPTATDRRIADNVLTVLERAVDRDPVIGAAPTLQFGVGSLGNALMGALSGSSLADGELRYYGEVIQDGLLDLLADGDLAVASATSLALSVDGQDRVFDAPERYAEDVVLRPSNVSNAPSLIDRFGVVAVNSAVGVDLYGHVNSTHVAGARLINGIGGSVDFNRNAHLTVVALPATAAGGDVSTVVPLASHVDHTEHDTDVVVTEHGVADLRGKPPVARAEAIIECAAPAFRPDLRAYLDRARESSGHLPHDLSTAFDWQS</sequence>
<dbReference type="EC" id="2.8.3.-" evidence="4"/>
<evidence type="ECO:0000313" key="6">
    <source>
        <dbReference type="Proteomes" id="UP000296216"/>
    </source>
</evidence>
<dbReference type="GeneID" id="39856087"/>
<evidence type="ECO:0000313" key="7">
    <source>
        <dbReference type="Proteomes" id="UP000323075"/>
    </source>
</evidence>
<dbReference type="Pfam" id="PF13336">
    <property type="entry name" value="AcetylCoA_hyd_C"/>
    <property type="match status" value="1"/>
</dbReference>
<reference evidence="4 6" key="1">
    <citation type="journal article" date="2019" name="Microbiol. Resour. Announc.">
        <title>The Genome Sequence of the Halobacterium salinarum Type Strain Is Closely Related to That of Laboratory Strains NRC-1 and R1.</title>
        <authorList>
            <person name="Pfeiffer F."/>
            <person name="Marchfelder A."/>
            <person name="Habermann B."/>
            <person name="Dyall-Smith M.L."/>
        </authorList>
    </citation>
    <scope>NUCLEOTIDE SEQUENCE [LARGE SCALE GENOMIC DNA]</scope>
    <source>
        <strain evidence="4">91-R6</strain>
        <strain evidence="6">ATCC 33171 / DSM 3754 / JCM 8978 / NBRC 102687 / NCIMB 764 / 91-R6</strain>
    </source>
</reference>
<dbReference type="Pfam" id="PF02550">
    <property type="entry name" value="AcetylCoA_hydro"/>
    <property type="match status" value="1"/>
</dbReference>
<dbReference type="InterPro" id="IPR038460">
    <property type="entry name" value="AcetylCoA_hyd_C_sf"/>
</dbReference>